<dbReference type="GO" id="GO:0016491">
    <property type="term" value="F:oxidoreductase activity"/>
    <property type="evidence" value="ECO:0007669"/>
    <property type="project" value="UniProtKB-KW"/>
</dbReference>
<comment type="similarity">
    <text evidence="1">Belongs to the complex I 51 kDa subunit family.</text>
</comment>
<dbReference type="EMBL" id="CP000612">
    <property type="protein sequence ID" value="ABO50381.1"/>
    <property type="molecule type" value="Genomic_DNA"/>
</dbReference>
<dbReference type="PANTHER" id="PTHR43578:SF3">
    <property type="entry name" value="NADH-QUINONE OXIDOREDUCTASE SUBUNIT F"/>
    <property type="match status" value="1"/>
</dbReference>
<dbReference type="InterPro" id="IPR017900">
    <property type="entry name" value="4Fe4S_Fe_S_CS"/>
</dbReference>
<organism evidence="7 8">
    <name type="scientific">Desulforamulus reducens (strain ATCC BAA-1160 / DSM 100696 / MI-1)</name>
    <name type="common">Desulfotomaculum reducens</name>
    <dbReference type="NCBI Taxonomy" id="349161"/>
    <lineage>
        <taxon>Bacteria</taxon>
        <taxon>Bacillati</taxon>
        <taxon>Bacillota</taxon>
        <taxon>Clostridia</taxon>
        <taxon>Eubacteriales</taxon>
        <taxon>Peptococcaceae</taxon>
        <taxon>Desulforamulus</taxon>
    </lineage>
</organism>
<evidence type="ECO:0000259" key="6">
    <source>
        <dbReference type="PROSITE" id="PS51379"/>
    </source>
</evidence>
<dbReference type="GO" id="GO:0010181">
    <property type="term" value="F:FMN binding"/>
    <property type="evidence" value="ECO:0007669"/>
    <property type="project" value="InterPro"/>
</dbReference>
<evidence type="ECO:0000256" key="2">
    <source>
        <dbReference type="ARBA" id="ARBA00022485"/>
    </source>
</evidence>
<keyword evidence="4" id="KW-0408">Iron</keyword>
<evidence type="ECO:0000256" key="1">
    <source>
        <dbReference type="ARBA" id="ARBA00007523"/>
    </source>
</evidence>
<dbReference type="GO" id="GO:0051539">
    <property type="term" value="F:4 iron, 4 sulfur cluster binding"/>
    <property type="evidence" value="ECO:0007669"/>
    <property type="project" value="UniProtKB-KW"/>
</dbReference>
<name>A4J5M8_DESRM</name>
<dbReference type="STRING" id="349161.Dred_1857"/>
<proteinExistence type="inferred from homology"/>
<dbReference type="InterPro" id="IPR019575">
    <property type="entry name" value="Nuop51_4Fe4S-bd"/>
</dbReference>
<dbReference type="SUPFAM" id="SSF140490">
    <property type="entry name" value="Nqo1C-terminal domain-like"/>
    <property type="match status" value="1"/>
</dbReference>
<dbReference type="PROSITE" id="PS00645">
    <property type="entry name" value="COMPLEX1_51K_2"/>
    <property type="match status" value="1"/>
</dbReference>
<keyword evidence="8" id="KW-1185">Reference proteome</keyword>
<dbReference type="Pfam" id="PF01512">
    <property type="entry name" value="Complex1_51K"/>
    <property type="match status" value="1"/>
</dbReference>
<dbReference type="Gene3D" id="3.10.20.600">
    <property type="match status" value="1"/>
</dbReference>
<dbReference type="GO" id="GO:0008137">
    <property type="term" value="F:NADH dehydrogenase (ubiquinone) activity"/>
    <property type="evidence" value="ECO:0007669"/>
    <property type="project" value="InterPro"/>
</dbReference>
<reference evidence="7 8" key="1">
    <citation type="submission" date="2007-03" db="EMBL/GenBank/DDBJ databases">
        <title>Complete sequence of Desulfotomaculum reducens MI-1.</title>
        <authorList>
            <consortium name="US DOE Joint Genome Institute"/>
            <person name="Copeland A."/>
            <person name="Lucas S."/>
            <person name="Lapidus A."/>
            <person name="Barry K."/>
            <person name="Detter J.C."/>
            <person name="Glavina del Rio T."/>
            <person name="Hammon N."/>
            <person name="Israni S."/>
            <person name="Dalin E."/>
            <person name="Tice H."/>
            <person name="Pitluck S."/>
            <person name="Sims D."/>
            <person name="Brettin T."/>
            <person name="Bruce D."/>
            <person name="Han C."/>
            <person name="Tapia R."/>
            <person name="Schmutz J."/>
            <person name="Larimer F."/>
            <person name="Land M."/>
            <person name="Hauser L."/>
            <person name="Kyrpides N."/>
            <person name="Kim E."/>
            <person name="Tebo B.M."/>
            <person name="Richardson P."/>
        </authorList>
    </citation>
    <scope>NUCLEOTIDE SEQUENCE [LARGE SCALE GENOMIC DNA]</scope>
    <source>
        <strain evidence="7 8">MI-1</strain>
    </source>
</reference>
<dbReference type="PANTHER" id="PTHR43578">
    <property type="entry name" value="NADH-QUINONE OXIDOREDUCTASE SUBUNIT F"/>
    <property type="match status" value="1"/>
</dbReference>
<dbReference type="FunFam" id="3.40.50.11540:FF:000001">
    <property type="entry name" value="NADH dehydrogenase [ubiquinone] flavoprotein 1, mitochondrial"/>
    <property type="match status" value="1"/>
</dbReference>
<dbReference type="FunFam" id="1.20.1440.230:FF:000001">
    <property type="entry name" value="Mitochondrial NADH dehydrogenase flavoprotein 1"/>
    <property type="match status" value="1"/>
</dbReference>
<dbReference type="Gene3D" id="1.20.1440.230">
    <property type="entry name" value="NADH-ubiquinone oxidoreductase 51kDa subunit, iron-sulphur binding domain"/>
    <property type="match status" value="1"/>
</dbReference>
<keyword evidence="2" id="KW-0004">4Fe-4S</keyword>
<dbReference type="GO" id="GO:0046872">
    <property type="term" value="F:metal ion binding"/>
    <property type="evidence" value="ECO:0007669"/>
    <property type="project" value="UniProtKB-KW"/>
</dbReference>
<dbReference type="EC" id="1.6.99.5" evidence="7"/>
<keyword evidence="3" id="KW-0479">Metal-binding</keyword>
<dbReference type="eggNOG" id="COG1894">
    <property type="taxonomic scope" value="Bacteria"/>
</dbReference>
<dbReference type="SUPFAM" id="SSF52833">
    <property type="entry name" value="Thioredoxin-like"/>
    <property type="match status" value="1"/>
</dbReference>
<dbReference type="KEGG" id="drm:Dred_1857"/>
<feature type="domain" description="4Fe-4S ferredoxin-type" evidence="6">
    <location>
        <begin position="573"/>
        <end position="600"/>
    </location>
</feature>
<evidence type="ECO:0000256" key="4">
    <source>
        <dbReference type="ARBA" id="ARBA00023004"/>
    </source>
</evidence>
<dbReference type="Gene3D" id="3.40.50.11540">
    <property type="entry name" value="NADH-ubiquinone oxidoreductase 51kDa subunit"/>
    <property type="match status" value="1"/>
</dbReference>
<dbReference type="SUPFAM" id="SSF54862">
    <property type="entry name" value="4Fe-4S ferredoxins"/>
    <property type="match status" value="1"/>
</dbReference>
<dbReference type="SUPFAM" id="SSF142019">
    <property type="entry name" value="Nqo1 FMN-binding domain-like"/>
    <property type="match status" value="1"/>
</dbReference>
<dbReference type="InterPro" id="IPR036249">
    <property type="entry name" value="Thioredoxin-like_sf"/>
</dbReference>
<dbReference type="Gene3D" id="6.10.250.1450">
    <property type="match status" value="1"/>
</dbReference>
<dbReference type="HOGENOM" id="CLU_014881_3_2_9"/>
<dbReference type="InterPro" id="IPR011538">
    <property type="entry name" value="Nuo51_FMN-bd"/>
</dbReference>
<dbReference type="Pfam" id="PF00037">
    <property type="entry name" value="Fer4"/>
    <property type="match status" value="1"/>
</dbReference>
<dbReference type="Gene3D" id="3.30.70.20">
    <property type="match status" value="1"/>
</dbReference>
<dbReference type="AlphaFoldDB" id="A4J5M8"/>
<dbReference type="SMART" id="SM00928">
    <property type="entry name" value="NADH_4Fe-4S"/>
    <property type="match status" value="1"/>
</dbReference>
<gene>
    <name evidence="7" type="ordered locus">Dred_1857</name>
</gene>
<dbReference type="Pfam" id="PF10589">
    <property type="entry name" value="NADH_4Fe-4S"/>
    <property type="match status" value="1"/>
</dbReference>
<dbReference type="Proteomes" id="UP000001556">
    <property type="component" value="Chromosome"/>
</dbReference>
<dbReference type="InterPro" id="IPR037225">
    <property type="entry name" value="Nuo51_FMN-bd_sf"/>
</dbReference>
<feature type="domain" description="4Fe-4S ferredoxin-type" evidence="6">
    <location>
        <begin position="543"/>
        <end position="572"/>
    </location>
</feature>
<sequence>MKNIDNNTPKVVCICAGGCTSSGSLKILERFQTEIEQRGLADKIVVKPVGCHGFCEQGPIVTVEPEKLFYTRVSENDVPALVVSIAKGSPVDRLLYINPENNQRVTNYERVPFYARQQKIVLAKCGKINPERIEDYLVLGGYRAMKKVLTIMTPQAVVDEVKSSGLRGRGGAGFPTGTKWEGALHAKIKDKKYVICNADEGDPGAFMDRSILEGNPHEVLEGMIICGYATGSDEGYIYVRAEYPMAIRRLKIAISQAEAAGYLGNNILNSGFNFHIKIKAGAGAFVCGEGTALMASIEGNRGMPRFKASRSTEKGLWDKPTTMNNVETFANIPTIIVKGALWYSSIGTDNSKGTKVFSLTGKVVNTGLVEVPMGTSLRQIIFDIGGGIPNNRKFKAVQSGGPSGGCIPAKYLDLPVDYNSLGKVGAMMGSGGLVVMDDTTCMVDVARFFLNFTKNESCGKCTPCREGTLRMLEILTRICEGKGEPKDIDDLERLAKVICGTSLCGLGQSAPFPVLSTLRYFRHEYEEHIYNKRCPAGVCPNLLVYTIDREKCIGCGICARSCPVGAIDGEKKQPHSIDIKACIKCGNCLQKCKFGAVQKR</sequence>
<keyword evidence="7" id="KW-0560">Oxidoreductase</keyword>
<evidence type="ECO:0000256" key="5">
    <source>
        <dbReference type="ARBA" id="ARBA00023014"/>
    </source>
</evidence>
<dbReference type="Gene3D" id="3.40.30.10">
    <property type="entry name" value="Glutaredoxin"/>
    <property type="match status" value="1"/>
</dbReference>
<protein>
    <submittedName>
        <fullName evidence="7">NAD(P)-dependent iron-only hydrogenase diaphorase component flavoprotein</fullName>
        <ecNumber evidence="7">1.6.99.5</ecNumber>
    </submittedName>
</protein>
<dbReference type="PROSITE" id="PS51379">
    <property type="entry name" value="4FE4S_FER_2"/>
    <property type="match status" value="2"/>
</dbReference>
<keyword evidence="5" id="KW-0411">Iron-sulfur</keyword>
<evidence type="ECO:0000256" key="3">
    <source>
        <dbReference type="ARBA" id="ARBA00022723"/>
    </source>
</evidence>
<evidence type="ECO:0000313" key="7">
    <source>
        <dbReference type="EMBL" id="ABO50381.1"/>
    </source>
</evidence>
<evidence type="ECO:0000313" key="8">
    <source>
        <dbReference type="Proteomes" id="UP000001556"/>
    </source>
</evidence>
<dbReference type="InterPro" id="IPR001949">
    <property type="entry name" value="NADH-UbQ_OxRdtase_51kDa_CS"/>
</dbReference>
<dbReference type="InterPro" id="IPR037207">
    <property type="entry name" value="Nuop51_4Fe4S-bd_sf"/>
</dbReference>
<dbReference type="SUPFAM" id="SSF142984">
    <property type="entry name" value="Nqo1 middle domain-like"/>
    <property type="match status" value="1"/>
</dbReference>
<dbReference type="InterPro" id="IPR017896">
    <property type="entry name" value="4Fe4S_Fe-S-bd"/>
</dbReference>
<accession>A4J5M8</accession>
<dbReference type="PROSITE" id="PS00198">
    <property type="entry name" value="4FE4S_FER_1"/>
    <property type="match status" value="1"/>
</dbReference>
<dbReference type="CDD" id="cd02980">
    <property type="entry name" value="TRX_Fd_family"/>
    <property type="match status" value="1"/>
</dbReference>